<dbReference type="InterPro" id="IPR029479">
    <property type="entry name" value="Nitroreductase"/>
</dbReference>
<gene>
    <name evidence="9" type="ORF">MNBD_ALPHA06-1251</name>
</gene>
<keyword evidence="3" id="KW-0285">Flavoprotein</keyword>
<dbReference type="EMBL" id="UOEE01000134">
    <property type="protein sequence ID" value="VAV91903.1"/>
    <property type="molecule type" value="Genomic_DNA"/>
</dbReference>
<dbReference type="PANTHER" id="PTHR43821:SF1">
    <property type="entry name" value="NAD(P)H NITROREDUCTASE YDJA-RELATED"/>
    <property type="match status" value="1"/>
</dbReference>
<accession>A0A3B0S6A1</accession>
<evidence type="ECO:0000256" key="5">
    <source>
        <dbReference type="ARBA" id="ARBA00022857"/>
    </source>
</evidence>
<keyword evidence="6" id="KW-0560">Oxidoreductase</keyword>
<evidence type="ECO:0000313" key="9">
    <source>
        <dbReference type="EMBL" id="VAV91903.1"/>
    </source>
</evidence>
<dbReference type="InterPro" id="IPR026021">
    <property type="entry name" value="YdjA-like"/>
</dbReference>
<dbReference type="PANTHER" id="PTHR43821">
    <property type="entry name" value="NAD(P)H NITROREDUCTASE YDJA-RELATED"/>
    <property type="match status" value="1"/>
</dbReference>
<evidence type="ECO:0000256" key="1">
    <source>
        <dbReference type="ARBA" id="ARBA00001917"/>
    </source>
</evidence>
<sequence length="219" mass="24061">MPTVLLPPNANQSLAASTYAPEVLAFLNTRRSTPLPLLTAPGPDAEQLATILRLAARVPDHRRVVPFRFVVFEGTAKEQAAARIMQQYRHLHPTASQSEIVAEGRKFGCSPLVIALVSTPDQNHKTPVWEQQLTVGAAGQNLLLAANASGFAAVWLTYWYATDAQICQDFGLVDGESIAGFFHLGSARETLQERPRPKMDKITSHWVPDTLQQKQQPNS</sequence>
<dbReference type="AlphaFoldDB" id="A0A3B0S6A1"/>
<evidence type="ECO:0000256" key="4">
    <source>
        <dbReference type="ARBA" id="ARBA00022643"/>
    </source>
</evidence>
<evidence type="ECO:0000256" key="6">
    <source>
        <dbReference type="ARBA" id="ARBA00023002"/>
    </source>
</evidence>
<comment type="cofactor">
    <cofactor evidence="1">
        <name>FMN</name>
        <dbReference type="ChEBI" id="CHEBI:58210"/>
    </cofactor>
</comment>
<evidence type="ECO:0000256" key="3">
    <source>
        <dbReference type="ARBA" id="ARBA00022630"/>
    </source>
</evidence>
<reference evidence="9" key="1">
    <citation type="submission" date="2018-06" db="EMBL/GenBank/DDBJ databases">
        <authorList>
            <person name="Zhirakovskaya E."/>
        </authorList>
    </citation>
    <scope>NUCLEOTIDE SEQUENCE</scope>
</reference>
<comment type="similarity">
    <text evidence="2">Belongs to the nitroreductase family.</text>
</comment>
<dbReference type="GO" id="GO:0016491">
    <property type="term" value="F:oxidoreductase activity"/>
    <property type="evidence" value="ECO:0007669"/>
    <property type="project" value="UniProtKB-KW"/>
</dbReference>
<keyword evidence="4" id="KW-0288">FMN</keyword>
<dbReference type="Gene3D" id="3.40.109.10">
    <property type="entry name" value="NADH Oxidase"/>
    <property type="match status" value="1"/>
</dbReference>
<evidence type="ECO:0000256" key="2">
    <source>
        <dbReference type="ARBA" id="ARBA00007118"/>
    </source>
</evidence>
<dbReference type="InterPro" id="IPR052530">
    <property type="entry name" value="NAD(P)H_nitroreductase"/>
</dbReference>
<dbReference type="PIRSF" id="PIRSF000232">
    <property type="entry name" value="YdjA"/>
    <property type="match status" value="1"/>
</dbReference>
<dbReference type="CDD" id="cd02135">
    <property type="entry name" value="YdjA-like"/>
    <property type="match status" value="1"/>
</dbReference>
<evidence type="ECO:0000256" key="7">
    <source>
        <dbReference type="ARBA" id="ARBA00023027"/>
    </source>
</evidence>
<proteinExistence type="inferred from homology"/>
<name>A0A3B0S6A1_9ZZZZ</name>
<protein>
    <recommendedName>
        <fullName evidence="8">Nitroreductase domain-containing protein</fullName>
    </recommendedName>
</protein>
<dbReference type="InterPro" id="IPR000415">
    <property type="entry name" value="Nitroreductase-like"/>
</dbReference>
<keyword evidence="5" id="KW-0521">NADP</keyword>
<feature type="domain" description="Nitroreductase" evidence="8">
    <location>
        <begin position="29"/>
        <end position="185"/>
    </location>
</feature>
<evidence type="ECO:0000259" key="8">
    <source>
        <dbReference type="Pfam" id="PF00881"/>
    </source>
</evidence>
<keyword evidence="7" id="KW-0520">NAD</keyword>
<organism evidence="9">
    <name type="scientific">hydrothermal vent metagenome</name>
    <dbReference type="NCBI Taxonomy" id="652676"/>
    <lineage>
        <taxon>unclassified sequences</taxon>
        <taxon>metagenomes</taxon>
        <taxon>ecological metagenomes</taxon>
    </lineage>
</organism>
<dbReference type="SUPFAM" id="SSF55469">
    <property type="entry name" value="FMN-dependent nitroreductase-like"/>
    <property type="match status" value="1"/>
</dbReference>
<dbReference type="Pfam" id="PF00881">
    <property type="entry name" value="Nitroreductase"/>
    <property type="match status" value="1"/>
</dbReference>